<dbReference type="Gene3D" id="2.40.50.320">
    <property type="entry name" value="Copper binding periplasmic protein CusF"/>
    <property type="match status" value="1"/>
</dbReference>
<dbReference type="InterPro" id="IPR058790">
    <property type="entry name" value="BSH_CusB"/>
</dbReference>
<dbReference type="Proteomes" id="UP000240243">
    <property type="component" value="Unassembled WGS sequence"/>
</dbReference>
<evidence type="ECO:0000313" key="8">
    <source>
        <dbReference type="EMBL" id="PSJ46438.1"/>
    </source>
</evidence>
<dbReference type="Pfam" id="PF25869">
    <property type="entry name" value="3HB_CusB"/>
    <property type="match status" value="1"/>
</dbReference>
<dbReference type="GO" id="GO:0046914">
    <property type="term" value="F:transition metal ion binding"/>
    <property type="evidence" value="ECO:0007669"/>
    <property type="project" value="TreeGrafter"/>
</dbReference>
<dbReference type="Pfam" id="PF19335">
    <property type="entry name" value="HMBD"/>
    <property type="match status" value="1"/>
</dbReference>
<evidence type="ECO:0000259" key="4">
    <source>
        <dbReference type="Pfam" id="PF25869"/>
    </source>
</evidence>
<sequence length="537" mass="57562">MNKTPLVLSLLAAAVLSAAGAGLYRLGLEQGLSRGEAAVDGAAPMAATEDPSTWGIPQGEAATRRHIEAGLQAGDVDPRTGRTILYYHDPMVPGRKFDAPGKSPFMDMMLIPAYAGSENADDGTVTVSPRIRQNLGLRTGEVSEGQLRPTVSAVGKVSWNERGQFTLTARATGFVERLHVRATLDAVTEGQPLLELYVPDWVAVQEDYLGLRRMQGQDLAGLVDTTRQRMRQAGMNDQQIALVERTGQIQPRFTLIAPASGIVTELPAREGSTVMPGTLLARINEWATVWVEAEVPESQATMLHRGSPVSARTPALPGEVFTGTVQALLPEVNSATRTRKARVELDNPTGQLVPGMFVQMTLAAPEARTALLVPTEALVRTGQRTLVMAVEGDDFRPLEVTTGAEQDGMTEILAGLDQGQQIVLSGQFLIDSEASLKGIEARLGTTEPDVAANADPLYRTRARLEAIDGETLTLTHPDIPELGWPGMTMGFTLAPEPTRPALSVGDRLDIAFHLREGEAPRIVTLQPVDNNATGGDQ</sequence>
<dbReference type="GO" id="GO:0060003">
    <property type="term" value="P:copper ion export"/>
    <property type="evidence" value="ECO:0007669"/>
    <property type="project" value="TreeGrafter"/>
</dbReference>
<comment type="caution">
    <text evidence="8">The sequence shown here is derived from an EMBL/GenBank/DDBJ whole genome shotgun (WGS) entry which is preliminary data.</text>
</comment>
<dbReference type="InterPro" id="IPR058649">
    <property type="entry name" value="CzcB_C"/>
</dbReference>
<dbReference type="NCBIfam" id="TIGR01730">
    <property type="entry name" value="RND_mfp"/>
    <property type="match status" value="1"/>
</dbReference>
<dbReference type="InterPro" id="IPR045800">
    <property type="entry name" value="HMBD"/>
</dbReference>
<name>A0A2P7R874_9GAMM</name>
<dbReference type="Gene3D" id="2.40.420.20">
    <property type="match status" value="1"/>
</dbReference>
<dbReference type="GO" id="GO:0022857">
    <property type="term" value="F:transmembrane transporter activity"/>
    <property type="evidence" value="ECO:0007669"/>
    <property type="project" value="InterPro"/>
</dbReference>
<evidence type="ECO:0000259" key="7">
    <source>
        <dbReference type="Pfam" id="PF25975"/>
    </source>
</evidence>
<dbReference type="GO" id="GO:0015679">
    <property type="term" value="P:plasma membrane copper ion transport"/>
    <property type="evidence" value="ECO:0007669"/>
    <property type="project" value="TreeGrafter"/>
</dbReference>
<organism evidence="8 9">
    <name type="scientific">Zobellella endophytica</name>
    <dbReference type="NCBI Taxonomy" id="2116700"/>
    <lineage>
        <taxon>Bacteria</taxon>
        <taxon>Pseudomonadati</taxon>
        <taxon>Pseudomonadota</taxon>
        <taxon>Gammaproteobacteria</taxon>
        <taxon>Aeromonadales</taxon>
        <taxon>Aeromonadaceae</taxon>
        <taxon>Zobellella</taxon>
    </lineage>
</organism>
<dbReference type="InterPro" id="IPR021647">
    <property type="entry name" value="CusF_Ec"/>
</dbReference>
<dbReference type="InterPro" id="IPR058791">
    <property type="entry name" value="3HB_CusB"/>
</dbReference>
<evidence type="ECO:0000256" key="1">
    <source>
        <dbReference type="ARBA" id="ARBA00009477"/>
    </source>
</evidence>
<dbReference type="GO" id="GO:0030288">
    <property type="term" value="C:outer membrane-bounded periplasmic space"/>
    <property type="evidence" value="ECO:0007669"/>
    <property type="project" value="TreeGrafter"/>
</dbReference>
<keyword evidence="2" id="KW-0813">Transport</keyword>
<dbReference type="OrthoDB" id="9806939at2"/>
<feature type="domain" description="CusB-like barrel-sandwich hybrid" evidence="5">
    <location>
        <begin position="167"/>
        <end position="284"/>
    </location>
</feature>
<dbReference type="Pfam" id="PF25919">
    <property type="entry name" value="BSH_CusB"/>
    <property type="match status" value="1"/>
</dbReference>
<feature type="domain" description="CzcB-like C-terminal circularly permuted SH3-like" evidence="7">
    <location>
        <begin position="372"/>
        <end position="430"/>
    </location>
</feature>
<dbReference type="PANTHER" id="PTHR30097">
    <property type="entry name" value="CATION EFFLUX SYSTEM PROTEIN CUSB"/>
    <property type="match status" value="1"/>
</dbReference>
<keyword evidence="9" id="KW-1185">Reference proteome</keyword>
<dbReference type="Pfam" id="PF25954">
    <property type="entry name" value="Beta-barrel_RND_2"/>
    <property type="match status" value="1"/>
</dbReference>
<dbReference type="EMBL" id="PXYG01000002">
    <property type="protein sequence ID" value="PSJ46438.1"/>
    <property type="molecule type" value="Genomic_DNA"/>
</dbReference>
<feature type="domain" description="CusB-like beta-barrel" evidence="6">
    <location>
        <begin position="288"/>
        <end position="365"/>
    </location>
</feature>
<evidence type="ECO:0000313" key="9">
    <source>
        <dbReference type="Proteomes" id="UP000240243"/>
    </source>
</evidence>
<dbReference type="RefSeq" id="WP_106729053.1">
    <property type="nucleotide sequence ID" value="NZ_PXYG01000002.1"/>
</dbReference>
<evidence type="ECO:0000256" key="2">
    <source>
        <dbReference type="ARBA" id="ARBA00022448"/>
    </source>
</evidence>
<feature type="domain" description="CusB-like three alpha-helical bundle" evidence="4">
    <location>
        <begin position="200"/>
        <end position="251"/>
    </location>
</feature>
<gene>
    <name evidence="8" type="ORF">C7H85_07315</name>
</gene>
<feature type="domain" description="Heavy metal binding" evidence="3">
    <location>
        <begin position="86"/>
        <end position="113"/>
    </location>
</feature>
<accession>A0A2P7R874</accession>
<dbReference type="InterPro" id="IPR051909">
    <property type="entry name" value="MFP_Cation_Efflux"/>
</dbReference>
<comment type="similarity">
    <text evidence="1">Belongs to the membrane fusion protein (MFP) (TC 8.A.1) family.</text>
</comment>
<dbReference type="InterPro" id="IPR006143">
    <property type="entry name" value="RND_pump_MFP"/>
</dbReference>
<dbReference type="PANTHER" id="PTHR30097:SF15">
    <property type="entry name" value="CATION EFFLUX SYSTEM PROTEIN CUSB"/>
    <property type="match status" value="1"/>
</dbReference>
<reference evidence="8 9" key="1">
    <citation type="submission" date="2018-03" db="EMBL/GenBank/DDBJ databases">
        <title>The draft genome of Zobellella sp. 59N8.</title>
        <authorList>
            <person name="Liu L."/>
            <person name="Li L."/>
            <person name="Zhang X."/>
            <person name="Liang L."/>
            <person name="Wang T."/>
        </authorList>
    </citation>
    <scope>NUCLEOTIDE SEQUENCE [LARGE SCALE GENOMIC DNA]</scope>
    <source>
        <strain evidence="8 9">59N8</strain>
    </source>
</reference>
<dbReference type="FunFam" id="2.40.30.170:FF:000010">
    <property type="entry name" value="Efflux RND transporter periplasmic adaptor subunit"/>
    <property type="match status" value="1"/>
</dbReference>
<proteinExistence type="inferred from homology"/>
<dbReference type="InterPro" id="IPR058792">
    <property type="entry name" value="Beta-barrel_RND_2"/>
</dbReference>
<dbReference type="SUPFAM" id="SSF111369">
    <property type="entry name" value="HlyD-like secretion proteins"/>
    <property type="match status" value="1"/>
</dbReference>
<evidence type="ECO:0000259" key="6">
    <source>
        <dbReference type="Pfam" id="PF25954"/>
    </source>
</evidence>
<dbReference type="Gene3D" id="2.40.30.170">
    <property type="match status" value="1"/>
</dbReference>
<dbReference type="AlphaFoldDB" id="A0A2P7R874"/>
<dbReference type="Pfam" id="PF25975">
    <property type="entry name" value="CzcB_C"/>
    <property type="match status" value="1"/>
</dbReference>
<dbReference type="GO" id="GO:0016020">
    <property type="term" value="C:membrane"/>
    <property type="evidence" value="ECO:0007669"/>
    <property type="project" value="InterPro"/>
</dbReference>
<dbReference type="Gene3D" id="6.10.140.730">
    <property type="match status" value="1"/>
</dbReference>
<dbReference type="InterPro" id="IPR042230">
    <property type="entry name" value="CusF_sf"/>
</dbReference>
<dbReference type="Pfam" id="PF11604">
    <property type="entry name" value="CusF_Ec"/>
    <property type="match status" value="1"/>
</dbReference>
<evidence type="ECO:0000259" key="5">
    <source>
        <dbReference type="Pfam" id="PF25919"/>
    </source>
</evidence>
<protein>
    <submittedName>
        <fullName evidence="8">Efflux RND transporter periplasmic adaptor subunit</fullName>
    </submittedName>
</protein>
<evidence type="ECO:0000259" key="3">
    <source>
        <dbReference type="Pfam" id="PF19335"/>
    </source>
</evidence>